<organism evidence="2 3">
    <name type="scientific">Stephanodiscus triporus</name>
    <dbReference type="NCBI Taxonomy" id="2934178"/>
    <lineage>
        <taxon>Eukaryota</taxon>
        <taxon>Sar</taxon>
        <taxon>Stramenopiles</taxon>
        <taxon>Ochrophyta</taxon>
        <taxon>Bacillariophyta</taxon>
        <taxon>Coscinodiscophyceae</taxon>
        <taxon>Thalassiosirophycidae</taxon>
        <taxon>Stephanodiscales</taxon>
        <taxon>Stephanodiscaceae</taxon>
        <taxon>Stephanodiscus</taxon>
    </lineage>
</organism>
<dbReference type="EMBL" id="JALLAZ020000024">
    <property type="protein sequence ID" value="KAL3805551.1"/>
    <property type="molecule type" value="Genomic_DNA"/>
</dbReference>
<sequence length="240" mass="27129">MKPTAFSEPAHVIHPLFTMTIKLEQKKFFRIFDSARSQLPCDPHHPLKSPSSVGLRQSDGENSSPYDSIVRKGAVDVVFCPDLLSLHSDDDCISLSSNSSASSCSGGSADRRVSFSAPLVTEVKTRPRTKDCEKRLLFYTQSETDRFRQVYREERKSSPTDHFLQIDVNPTSESLDKDPPSSESSGRRRISRVVVEHKDNLETFYDLEDFSYSPRGAGGSINDDVFFDNDKFWIGSITWY</sequence>
<reference evidence="2 3" key="1">
    <citation type="submission" date="2024-10" db="EMBL/GenBank/DDBJ databases">
        <title>Updated reference genomes for cyclostephanoid diatoms.</title>
        <authorList>
            <person name="Roberts W.R."/>
            <person name="Alverson A.J."/>
        </authorList>
    </citation>
    <scope>NUCLEOTIDE SEQUENCE [LARGE SCALE GENOMIC DNA]</scope>
    <source>
        <strain evidence="2 3">AJA276-08</strain>
    </source>
</reference>
<protein>
    <submittedName>
        <fullName evidence="2">Uncharacterized protein</fullName>
    </submittedName>
</protein>
<gene>
    <name evidence="2" type="ORF">ACHAW5_004780</name>
</gene>
<proteinExistence type="predicted"/>
<accession>A0ABD3R174</accession>
<evidence type="ECO:0000256" key="1">
    <source>
        <dbReference type="SAM" id="MobiDB-lite"/>
    </source>
</evidence>
<evidence type="ECO:0000313" key="3">
    <source>
        <dbReference type="Proteomes" id="UP001530315"/>
    </source>
</evidence>
<feature type="region of interest" description="Disordered" evidence="1">
    <location>
        <begin position="153"/>
        <end position="190"/>
    </location>
</feature>
<feature type="region of interest" description="Disordered" evidence="1">
    <location>
        <begin position="41"/>
        <end position="65"/>
    </location>
</feature>
<evidence type="ECO:0000313" key="2">
    <source>
        <dbReference type="EMBL" id="KAL3805551.1"/>
    </source>
</evidence>
<dbReference type="AlphaFoldDB" id="A0ABD3R174"/>
<comment type="caution">
    <text evidence="2">The sequence shown here is derived from an EMBL/GenBank/DDBJ whole genome shotgun (WGS) entry which is preliminary data.</text>
</comment>
<feature type="compositionally biased region" description="Polar residues" evidence="1">
    <location>
        <begin position="49"/>
        <end position="65"/>
    </location>
</feature>
<name>A0ABD3R174_9STRA</name>
<keyword evidence="3" id="KW-1185">Reference proteome</keyword>
<dbReference type="Proteomes" id="UP001530315">
    <property type="component" value="Unassembled WGS sequence"/>
</dbReference>